<protein>
    <submittedName>
        <fullName evidence="2">Uncharacterized protein</fullName>
    </submittedName>
</protein>
<gene>
    <name evidence="2" type="ORF">E2C01_020459</name>
</gene>
<keyword evidence="3" id="KW-1185">Reference proteome</keyword>
<dbReference type="EMBL" id="VSRR010001721">
    <property type="protein sequence ID" value="MPC27291.1"/>
    <property type="molecule type" value="Genomic_DNA"/>
</dbReference>
<dbReference type="Proteomes" id="UP000324222">
    <property type="component" value="Unassembled WGS sequence"/>
</dbReference>
<feature type="transmembrane region" description="Helical" evidence="1">
    <location>
        <begin position="21"/>
        <end position="43"/>
    </location>
</feature>
<name>A0A5B7DZX5_PORTR</name>
<evidence type="ECO:0000313" key="3">
    <source>
        <dbReference type="Proteomes" id="UP000324222"/>
    </source>
</evidence>
<keyword evidence="1" id="KW-0472">Membrane</keyword>
<evidence type="ECO:0000256" key="1">
    <source>
        <dbReference type="SAM" id="Phobius"/>
    </source>
</evidence>
<keyword evidence="1" id="KW-1133">Transmembrane helix</keyword>
<dbReference type="AlphaFoldDB" id="A0A5B7DZX5"/>
<evidence type="ECO:0000313" key="2">
    <source>
        <dbReference type="EMBL" id="MPC27291.1"/>
    </source>
</evidence>
<sequence length="67" mass="7420">MYSTDLFSLPLPVRRPFRLSVMRLPACPVLSVWSACVGLVLVLPPRAFPAWSSNLPVPEPCSQIARL</sequence>
<organism evidence="2 3">
    <name type="scientific">Portunus trituberculatus</name>
    <name type="common">Swimming crab</name>
    <name type="synonym">Neptunus trituberculatus</name>
    <dbReference type="NCBI Taxonomy" id="210409"/>
    <lineage>
        <taxon>Eukaryota</taxon>
        <taxon>Metazoa</taxon>
        <taxon>Ecdysozoa</taxon>
        <taxon>Arthropoda</taxon>
        <taxon>Crustacea</taxon>
        <taxon>Multicrustacea</taxon>
        <taxon>Malacostraca</taxon>
        <taxon>Eumalacostraca</taxon>
        <taxon>Eucarida</taxon>
        <taxon>Decapoda</taxon>
        <taxon>Pleocyemata</taxon>
        <taxon>Brachyura</taxon>
        <taxon>Eubrachyura</taxon>
        <taxon>Portunoidea</taxon>
        <taxon>Portunidae</taxon>
        <taxon>Portuninae</taxon>
        <taxon>Portunus</taxon>
    </lineage>
</organism>
<accession>A0A5B7DZX5</accession>
<keyword evidence="1" id="KW-0812">Transmembrane</keyword>
<proteinExistence type="predicted"/>
<comment type="caution">
    <text evidence="2">The sequence shown here is derived from an EMBL/GenBank/DDBJ whole genome shotgun (WGS) entry which is preliminary data.</text>
</comment>
<reference evidence="2 3" key="1">
    <citation type="submission" date="2019-05" db="EMBL/GenBank/DDBJ databases">
        <title>Another draft genome of Portunus trituberculatus and its Hox gene families provides insights of decapod evolution.</title>
        <authorList>
            <person name="Jeong J.-H."/>
            <person name="Song I."/>
            <person name="Kim S."/>
            <person name="Choi T."/>
            <person name="Kim D."/>
            <person name="Ryu S."/>
            <person name="Kim W."/>
        </authorList>
    </citation>
    <scope>NUCLEOTIDE SEQUENCE [LARGE SCALE GENOMIC DNA]</scope>
    <source>
        <tissue evidence="2">Muscle</tissue>
    </source>
</reference>